<comment type="caution">
    <text evidence="1">The sequence shown here is derived from an EMBL/GenBank/DDBJ whole genome shotgun (WGS) entry which is preliminary data.</text>
</comment>
<dbReference type="EMBL" id="MU118001">
    <property type="protein sequence ID" value="KAF9649232.1"/>
    <property type="molecule type" value="Genomic_DNA"/>
</dbReference>
<reference evidence="1" key="2">
    <citation type="journal article" date="2020" name="Nat. Commun.">
        <title>Large-scale genome sequencing of mycorrhizal fungi provides insights into the early evolution of symbiotic traits.</title>
        <authorList>
            <person name="Miyauchi S."/>
            <person name="Kiss E."/>
            <person name="Kuo A."/>
            <person name="Drula E."/>
            <person name="Kohler A."/>
            <person name="Sanchez-Garcia M."/>
            <person name="Morin E."/>
            <person name="Andreopoulos B."/>
            <person name="Barry K.W."/>
            <person name="Bonito G."/>
            <person name="Buee M."/>
            <person name="Carver A."/>
            <person name="Chen C."/>
            <person name="Cichocki N."/>
            <person name="Clum A."/>
            <person name="Culley D."/>
            <person name="Crous P.W."/>
            <person name="Fauchery L."/>
            <person name="Girlanda M."/>
            <person name="Hayes R.D."/>
            <person name="Keri Z."/>
            <person name="LaButti K."/>
            <person name="Lipzen A."/>
            <person name="Lombard V."/>
            <person name="Magnuson J."/>
            <person name="Maillard F."/>
            <person name="Murat C."/>
            <person name="Nolan M."/>
            <person name="Ohm R.A."/>
            <person name="Pangilinan J."/>
            <person name="Pereira M.F."/>
            <person name="Perotto S."/>
            <person name="Peter M."/>
            <person name="Pfister S."/>
            <person name="Riley R."/>
            <person name="Sitrit Y."/>
            <person name="Stielow J.B."/>
            <person name="Szollosi G."/>
            <person name="Zifcakova L."/>
            <person name="Stursova M."/>
            <person name="Spatafora J.W."/>
            <person name="Tedersoo L."/>
            <person name="Vaario L.M."/>
            <person name="Yamada A."/>
            <person name="Yan M."/>
            <person name="Wang P."/>
            <person name="Xu J."/>
            <person name="Bruns T."/>
            <person name="Baldrian P."/>
            <person name="Vilgalys R."/>
            <person name="Dunand C."/>
            <person name="Henrissat B."/>
            <person name="Grigoriev I.V."/>
            <person name="Hibbett D."/>
            <person name="Nagy L.G."/>
            <person name="Martin F.M."/>
        </authorList>
    </citation>
    <scope>NUCLEOTIDE SEQUENCE</scope>
    <source>
        <strain evidence="1">P2</strain>
    </source>
</reference>
<evidence type="ECO:0000313" key="2">
    <source>
        <dbReference type="Proteomes" id="UP000886501"/>
    </source>
</evidence>
<gene>
    <name evidence="1" type="ORF">BDM02DRAFT_3114182</name>
</gene>
<organism evidence="1 2">
    <name type="scientific">Thelephora ganbajun</name>
    <name type="common">Ganba fungus</name>
    <dbReference type="NCBI Taxonomy" id="370292"/>
    <lineage>
        <taxon>Eukaryota</taxon>
        <taxon>Fungi</taxon>
        <taxon>Dikarya</taxon>
        <taxon>Basidiomycota</taxon>
        <taxon>Agaricomycotina</taxon>
        <taxon>Agaricomycetes</taxon>
        <taxon>Thelephorales</taxon>
        <taxon>Thelephoraceae</taxon>
        <taxon>Thelephora</taxon>
    </lineage>
</organism>
<accession>A0ACB6ZI17</accession>
<name>A0ACB6ZI17_THEGA</name>
<protein>
    <submittedName>
        <fullName evidence="1">Uncharacterized protein</fullName>
    </submittedName>
</protein>
<proteinExistence type="predicted"/>
<reference evidence="1" key="1">
    <citation type="submission" date="2019-10" db="EMBL/GenBank/DDBJ databases">
        <authorList>
            <consortium name="DOE Joint Genome Institute"/>
            <person name="Kuo A."/>
            <person name="Miyauchi S."/>
            <person name="Kiss E."/>
            <person name="Drula E."/>
            <person name="Kohler A."/>
            <person name="Sanchez-Garcia M."/>
            <person name="Andreopoulos B."/>
            <person name="Barry K.W."/>
            <person name="Bonito G."/>
            <person name="Buee M."/>
            <person name="Carver A."/>
            <person name="Chen C."/>
            <person name="Cichocki N."/>
            <person name="Clum A."/>
            <person name="Culley D."/>
            <person name="Crous P.W."/>
            <person name="Fauchery L."/>
            <person name="Girlanda M."/>
            <person name="Hayes R."/>
            <person name="Keri Z."/>
            <person name="Labutti K."/>
            <person name="Lipzen A."/>
            <person name="Lombard V."/>
            <person name="Magnuson J."/>
            <person name="Maillard F."/>
            <person name="Morin E."/>
            <person name="Murat C."/>
            <person name="Nolan M."/>
            <person name="Ohm R."/>
            <person name="Pangilinan J."/>
            <person name="Pereira M."/>
            <person name="Perotto S."/>
            <person name="Peter M."/>
            <person name="Riley R."/>
            <person name="Sitrit Y."/>
            <person name="Stielow B."/>
            <person name="Szollosi G."/>
            <person name="Zifcakova L."/>
            <person name="Stursova M."/>
            <person name="Spatafora J.W."/>
            <person name="Tedersoo L."/>
            <person name="Vaario L.-M."/>
            <person name="Yamada A."/>
            <person name="Yan M."/>
            <person name="Wang P."/>
            <person name="Xu J."/>
            <person name="Bruns T."/>
            <person name="Baldrian P."/>
            <person name="Vilgalys R."/>
            <person name="Henrissat B."/>
            <person name="Grigoriev I.V."/>
            <person name="Hibbett D."/>
            <person name="Nagy L.G."/>
            <person name="Martin F.M."/>
        </authorList>
    </citation>
    <scope>NUCLEOTIDE SEQUENCE</scope>
    <source>
        <strain evidence="1">P2</strain>
    </source>
</reference>
<keyword evidence="2" id="KW-1185">Reference proteome</keyword>
<sequence length="115" mass="12689">MQTLPWHHHFLSLSNTTRIPTPLESANRHKVYETLENGPSGTEWFTRDSGSRPLWSLSVPLIQRTVPLSTTTISVSTFRACFIGIVFVAAGGFINQFLSIRYPGVSVGSNVAQSL</sequence>
<evidence type="ECO:0000313" key="1">
    <source>
        <dbReference type="EMBL" id="KAF9649232.1"/>
    </source>
</evidence>
<dbReference type="Proteomes" id="UP000886501">
    <property type="component" value="Unassembled WGS sequence"/>
</dbReference>